<dbReference type="Proteomes" id="UP001151760">
    <property type="component" value="Unassembled WGS sequence"/>
</dbReference>
<evidence type="ECO:0000313" key="3">
    <source>
        <dbReference type="Proteomes" id="UP001151760"/>
    </source>
</evidence>
<dbReference type="EMBL" id="BQNB010019120">
    <property type="protein sequence ID" value="GJT81920.1"/>
    <property type="molecule type" value="Genomic_DNA"/>
</dbReference>
<gene>
    <name evidence="2" type="ORF">Tco_1056262</name>
</gene>
<feature type="region of interest" description="Disordered" evidence="1">
    <location>
        <begin position="336"/>
        <end position="370"/>
    </location>
</feature>
<evidence type="ECO:0000313" key="2">
    <source>
        <dbReference type="EMBL" id="GJT81920.1"/>
    </source>
</evidence>
<keyword evidence="3" id="KW-1185">Reference proteome</keyword>
<protein>
    <submittedName>
        <fullName evidence="2">Uncharacterized protein</fullName>
    </submittedName>
</protein>
<feature type="compositionally biased region" description="Basic and acidic residues" evidence="1">
    <location>
        <begin position="336"/>
        <end position="360"/>
    </location>
</feature>
<feature type="compositionally biased region" description="Acidic residues" evidence="1">
    <location>
        <begin position="144"/>
        <end position="160"/>
    </location>
</feature>
<proteinExistence type="predicted"/>
<comment type="caution">
    <text evidence="2">The sequence shown here is derived from an EMBL/GenBank/DDBJ whole genome shotgun (WGS) entry which is preliminary data.</text>
</comment>
<organism evidence="2 3">
    <name type="scientific">Tanacetum coccineum</name>
    <dbReference type="NCBI Taxonomy" id="301880"/>
    <lineage>
        <taxon>Eukaryota</taxon>
        <taxon>Viridiplantae</taxon>
        <taxon>Streptophyta</taxon>
        <taxon>Embryophyta</taxon>
        <taxon>Tracheophyta</taxon>
        <taxon>Spermatophyta</taxon>
        <taxon>Magnoliopsida</taxon>
        <taxon>eudicotyledons</taxon>
        <taxon>Gunneridae</taxon>
        <taxon>Pentapetalae</taxon>
        <taxon>asterids</taxon>
        <taxon>campanulids</taxon>
        <taxon>Asterales</taxon>
        <taxon>Asteraceae</taxon>
        <taxon>Asteroideae</taxon>
        <taxon>Anthemideae</taxon>
        <taxon>Anthemidinae</taxon>
        <taxon>Tanacetum</taxon>
    </lineage>
</organism>
<accession>A0ABQ5H208</accession>
<reference evidence="2" key="2">
    <citation type="submission" date="2022-01" db="EMBL/GenBank/DDBJ databases">
        <authorList>
            <person name="Yamashiro T."/>
            <person name="Shiraishi A."/>
            <person name="Satake H."/>
            <person name="Nakayama K."/>
        </authorList>
    </citation>
    <scope>NUCLEOTIDE SEQUENCE</scope>
</reference>
<feature type="region of interest" description="Disordered" evidence="1">
    <location>
        <begin position="115"/>
        <end position="172"/>
    </location>
</feature>
<reference evidence="2" key="1">
    <citation type="journal article" date="2022" name="Int. J. Mol. Sci.">
        <title>Draft Genome of Tanacetum Coccineum: Genomic Comparison of Closely Related Tanacetum-Family Plants.</title>
        <authorList>
            <person name="Yamashiro T."/>
            <person name="Shiraishi A."/>
            <person name="Nakayama K."/>
            <person name="Satake H."/>
        </authorList>
    </citation>
    <scope>NUCLEOTIDE SEQUENCE</scope>
</reference>
<sequence length="717" mass="83321">MESYSECSQKKSYGKRLKLGKLDFQYFRYFGILDTMISNAIKKSAGYNYYIAKKKESAKDKIVDEPEEQLNVPKKDVVPKRTRSLIIAKEIVVDLQKGSKASRLESLMQKKQVVAGEGSSNAHNKHYADSDNDSDAILYSSCSEESENETDDADDSDIDLSNDNPQGDDANLLNETTANELMDFMSNPVYTDAQTTSVEMFSDENVHHNANTPQPSSLQAKAKKLMQKAKKNMRKINFKKAVTQKFREYDQKLEALTNFNVSEAFEKISLFTKPSTNTDDLLEMDLKLRLLNIIYLNKSNETHTTHQQLYDTLYDSITLNQDTLNALDAELSFYKRAHDNHDPPNNREGENRKKCRKDVGKPSSKSSSKCSKKLKAIIQKDELTIADLESAGLERLKQQYQNDVKLEYHVDQLKAAMLSEAKWNSDEDDVLSTKEKYTTSITKYYAARYYKQGMEDMISYRWCKETHIYIFEALNGIHHWEDSRIDFFKAEIIRRSDDQEYEFRYADLPRLSLNDVEDMYLLQVHDKLHHHPFKFVKDFNNAILLFIRRVVIQNRVKDIQLGVESYQQTINLTKPMMFFEGIDQRTPFKMTSMHKWVVYLNQHNIKSLMRLSEVKKFYDGTLVKIQENLIDMVTKNKVGKDNKRLKGRDLTDNDVMKSNKIVRKIDQTLKRREQLRRLEEYVGGRPKTVNPRTFVRPIDVSLCGWIKAMVILLNPSS</sequence>
<name>A0ABQ5H208_9ASTR</name>
<evidence type="ECO:0000256" key="1">
    <source>
        <dbReference type="SAM" id="MobiDB-lite"/>
    </source>
</evidence>